<feature type="region of interest" description="Disordered" evidence="8">
    <location>
        <begin position="995"/>
        <end position="1038"/>
    </location>
</feature>
<dbReference type="Proteomes" id="UP000054018">
    <property type="component" value="Unassembled WGS sequence"/>
</dbReference>
<reference evidence="11" key="2">
    <citation type="submission" date="2015-01" db="EMBL/GenBank/DDBJ databases">
        <title>Evolutionary Origins and Diversification of the Mycorrhizal Mutualists.</title>
        <authorList>
            <consortium name="DOE Joint Genome Institute"/>
            <consortium name="Mycorrhizal Genomics Consortium"/>
            <person name="Kohler A."/>
            <person name="Kuo A."/>
            <person name="Nagy L.G."/>
            <person name="Floudas D."/>
            <person name="Copeland A."/>
            <person name="Barry K.W."/>
            <person name="Cichocki N."/>
            <person name="Veneault-Fourrey C."/>
            <person name="LaButti K."/>
            <person name="Lindquist E.A."/>
            <person name="Lipzen A."/>
            <person name="Lundell T."/>
            <person name="Morin E."/>
            <person name="Murat C."/>
            <person name="Riley R."/>
            <person name="Ohm R."/>
            <person name="Sun H."/>
            <person name="Tunlid A."/>
            <person name="Henrissat B."/>
            <person name="Grigoriev I.V."/>
            <person name="Hibbett D.S."/>
            <person name="Martin F."/>
        </authorList>
    </citation>
    <scope>NUCLEOTIDE SEQUENCE [LARGE SCALE GENOMIC DNA]</scope>
    <source>
        <strain evidence="11">441</strain>
    </source>
</reference>
<dbReference type="STRING" id="765257.A0A0C9ZU80"/>
<dbReference type="OrthoDB" id="2123952at2759"/>
<reference evidence="10 11" key="1">
    <citation type="submission" date="2014-04" db="EMBL/GenBank/DDBJ databases">
        <authorList>
            <consortium name="DOE Joint Genome Institute"/>
            <person name="Kuo A."/>
            <person name="Kohler A."/>
            <person name="Costa M.D."/>
            <person name="Nagy L.G."/>
            <person name="Floudas D."/>
            <person name="Copeland A."/>
            <person name="Barry K.W."/>
            <person name="Cichocki N."/>
            <person name="Veneault-Fourrey C."/>
            <person name="LaButti K."/>
            <person name="Lindquist E.A."/>
            <person name="Lipzen A."/>
            <person name="Lundell T."/>
            <person name="Morin E."/>
            <person name="Murat C."/>
            <person name="Sun H."/>
            <person name="Tunlid A."/>
            <person name="Henrissat B."/>
            <person name="Grigoriev I.V."/>
            <person name="Hibbett D.S."/>
            <person name="Martin F."/>
            <person name="Nordberg H.P."/>
            <person name="Cantor M.N."/>
            <person name="Hua S.X."/>
        </authorList>
    </citation>
    <scope>NUCLEOTIDE SEQUENCE [LARGE SCALE GENOMIC DNA]</scope>
    <source>
        <strain evidence="10 11">441</strain>
    </source>
</reference>
<protein>
    <recommendedName>
        <fullName evidence="9">Zn(2)-C6 fungal-type domain-containing protein</fullName>
    </recommendedName>
</protein>
<feature type="compositionally biased region" description="Polar residues" evidence="8">
    <location>
        <begin position="63"/>
        <end position="77"/>
    </location>
</feature>
<name>A0A0C9ZU80_9AGAM</name>
<evidence type="ECO:0000313" key="10">
    <source>
        <dbReference type="EMBL" id="KIK29479.1"/>
    </source>
</evidence>
<dbReference type="GO" id="GO:0005634">
    <property type="term" value="C:nucleus"/>
    <property type="evidence" value="ECO:0007669"/>
    <property type="project" value="UniProtKB-SubCell"/>
</dbReference>
<dbReference type="Pfam" id="PF04082">
    <property type="entry name" value="Fungal_trans"/>
    <property type="match status" value="1"/>
</dbReference>
<evidence type="ECO:0000256" key="1">
    <source>
        <dbReference type="ARBA" id="ARBA00004123"/>
    </source>
</evidence>
<feature type="compositionally biased region" description="Polar residues" evidence="8">
    <location>
        <begin position="86"/>
        <end position="98"/>
    </location>
</feature>
<accession>A0A0C9ZU80</accession>
<feature type="region of interest" description="Disordered" evidence="8">
    <location>
        <begin position="42"/>
        <end position="124"/>
    </location>
</feature>
<dbReference type="EMBL" id="KN833689">
    <property type="protein sequence ID" value="KIK29479.1"/>
    <property type="molecule type" value="Genomic_DNA"/>
</dbReference>
<evidence type="ECO:0000256" key="8">
    <source>
        <dbReference type="SAM" id="MobiDB-lite"/>
    </source>
</evidence>
<dbReference type="InterPro" id="IPR001138">
    <property type="entry name" value="Zn2Cys6_DnaBD"/>
</dbReference>
<proteinExistence type="predicted"/>
<feature type="region of interest" description="Disordered" evidence="8">
    <location>
        <begin position="558"/>
        <end position="580"/>
    </location>
</feature>
<comment type="subcellular location">
    <subcellularLocation>
        <location evidence="1">Nucleus</location>
    </subcellularLocation>
</comment>
<dbReference type="GO" id="GO:0008270">
    <property type="term" value="F:zinc ion binding"/>
    <property type="evidence" value="ECO:0007669"/>
    <property type="project" value="InterPro"/>
</dbReference>
<keyword evidence="7" id="KW-0539">Nucleus</keyword>
<dbReference type="SMART" id="SM00066">
    <property type="entry name" value="GAL4"/>
    <property type="match status" value="1"/>
</dbReference>
<dbReference type="PROSITE" id="PS00463">
    <property type="entry name" value="ZN2_CY6_FUNGAL_1"/>
    <property type="match status" value="1"/>
</dbReference>
<evidence type="ECO:0000256" key="7">
    <source>
        <dbReference type="ARBA" id="ARBA00023242"/>
    </source>
</evidence>
<organism evidence="10 11">
    <name type="scientific">Pisolithus microcarpus 441</name>
    <dbReference type="NCBI Taxonomy" id="765257"/>
    <lineage>
        <taxon>Eukaryota</taxon>
        <taxon>Fungi</taxon>
        <taxon>Dikarya</taxon>
        <taxon>Basidiomycota</taxon>
        <taxon>Agaricomycotina</taxon>
        <taxon>Agaricomycetes</taxon>
        <taxon>Agaricomycetidae</taxon>
        <taxon>Boletales</taxon>
        <taxon>Sclerodermatineae</taxon>
        <taxon>Pisolithaceae</taxon>
        <taxon>Pisolithus</taxon>
    </lineage>
</organism>
<dbReference type="SUPFAM" id="SSF57701">
    <property type="entry name" value="Zn2/Cys6 DNA-binding domain"/>
    <property type="match status" value="1"/>
</dbReference>
<keyword evidence="5" id="KW-0238">DNA-binding</keyword>
<dbReference type="InterPro" id="IPR007219">
    <property type="entry name" value="XnlR_reg_dom"/>
</dbReference>
<sequence length="1206" mass="132478">MALETSTNRQYFVTDPPLLHTTPSFSDHPHLRPAHRHSAFTFPVPARAHSASSGSVKSERYSPPNSDTSLSTLQELSFHSPPPPTTGSLKSPSSTQSLHTDHHHHSLRFGMAPPHSSPASDGWNFKRSNIPIDIPETSYTDEYDDGDDIGELPLLSNSGSHGGQAGKVIRRRSSKACDQCRKSKCKCERTTDGTACKNCTMLGTPCTFLGPSRKRGPPKGYIDAIEARLHQTEALLGILLALEADRSERGSCRSEQDDGAEKDGSLTNVLAALRKDTLAREILNRVDMTPYGVRGRKTGKAKPRSNTHSQAGSPGPVNLQTTHPSTEWQDDVISILSRTFRARSSRTKSSSFKILEGEPGAAESDVLRRSRRRLEGDADDFNICLSGGSSTRSPLLSASLGSSPVLSRAGEASVACSEADADDMTEENVTDAFGQLSLNEDKQIRYHGEASGLHLLGISAKDEARNEGGIWRFPKARVWPPIPAPARSTSADPPMDTASGDFGHLSLTSTAESSPEINLPESSVQQHLLELYFTYVHASFPILHKDAFWDSHKSMQKKDNSSAEADGCEQDSRTSRSPFNRLRDHASPLLLLSMFAIAARYSALSSPLPATRSSSPSTPHPEPPEMWVAGDEYFSQAKALLDRTYASSRPSTVQALLLLGYRELGIGAMAQAWMYTGMAVRMAQDLGMHRSADGWARADFGKLFSDCELRERRRIWWGCVVLDAYISTYIGRPLAIVGKDCNTHLPSTDEPEEMEPWATHASVPPDINGHGYRSEVEVPIPARGHIISCFIASATLTTILSNILRSIYSNGAASYRQAELIRLESELGKWYHNLPEHLRFELRHGSSGNWHVSDGKSVPLPHTLTLHMQYWCTALLLHRPFIRQMYTGNKKKGESSSDIEGRSSSEKNYELCVAAANHIASIVSFYREKYCLQRAPMFLCFYLFTAGIMHITSLSLCPDDPQAQLGLSKCMQALEDMEIVWPSAARAHELLRTCNPLSRSPSRPRPHYAASPSGQKRTAEHLAETGGSQYGQSQSTHVTALPRDANPVVPSQAPYAPAWRSTQYGTSATPSPDEFPQGVPPGQSSSFSPWNDDGGSGPYLPYPGTLTTSVLPHTYSTGLVDERRQAQSVTSHHGQGRLHGHPNEGEHGYDQVSGARYPQYWNDYTPFGQLGIMYTHPEGRHSSQPSHPSQVEMYLGGQYGNIYNQR</sequence>
<dbReference type="GO" id="GO:0003677">
    <property type="term" value="F:DNA binding"/>
    <property type="evidence" value="ECO:0007669"/>
    <property type="project" value="UniProtKB-KW"/>
</dbReference>
<dbReference type="InterPro" id="IPR036864">
    <property type="entry name" value="Zn2-C6_fun-type_DNA-bd_sf"/>
</dbReference>
<dbReference type="InterPro" id="IPR051615">
    <property type="entry name" value="Transcr_Regulatory_Elem"/>
</dbReference>
<dbReference type="PROSITE" id="PS50048">
    <property type="entry name" value="ZN2_CY6_FUNGAL_2"/>
    <property type="match status" value="1"/>
</dbReference>
<dbReference type="AlphaFoldDB" id="A0A0C9ZU80"/>
<keyword evidence="6" id="KW-0804">Transcription</keyword>
<evidence type="ECO:0000313" key="11">
    <source>
        <dbReference type="Proteomes" id="UP000054018"/>
    </source>
</evidence>
<dbReference type="Gene3D" id="4.10.240.10">
    <property type="entry name" value="Zn(2)-C6 fungal-type DNA-binding domain"/>
    <property type="match status" value="1"/>
</dbReference>
<feature type="region of interest" description="Disordered" evidence="8">
    <location>
        <begin position="483"/>
        <end position="518"/>
    </location>
</feature>
<dbReference type="Pfam" id="PF00172">
    <property type="entry name" value="Zn_clus"/>
    <property type="match status" value="1"/>
</dbReference>
<evidence type="ECO:0000256" key="3">
    <source>
        <dbReference type="ARBA" id="ARBA00022833"/>
    </source>
</evidence>
<feature type="region of interest" description="Disordered" evidence="8">
    <location>
        <begin position="1062"/>
        <end position="1104"/>
    </location>
</feature>
<dbReference type="GO" id="GO:0006351">
    <property type="term" value="P:DNA-templated transcription"/>
    <property type="evidence" value="ECO:0007669"/>
    <property type="project" value="InterPro"/>
</dbReference>
<evidence type="ECO:0000256" key="4">
    <source>
        <dbReference type="ARBA" id="ARBA00023015"/>
    </source>
</evidence>
<evidence type="ECO:0000259" key="9">
    <source>
        <dbReference type="PROSITE" id="PS50048"/>
    </source>
</evidence>
<keyword evidence="3" id="KW-0862">Zinc</keyword>
<dbReference type="HOGENOM" id="CLU_004748_0_0_1"/>
<evidence type="ECO:0000256" key="5">
    <source>
        <dbReference type="ARBA" id="ARBA00023125"/>
    </source>
</evidence>
<evidence type="ECO:0000256" key="6">
    <source>
        <dbReference type="ARBA" id="ARBA00023163"/>
    </source>
</evidence>
<dbReference type="GO" id="GO:0000981">
    <property type="term" value="F:DNA-binding transcription factor activity, RNA polymerase II-specific"/>
    <property type="evidence" value="ECO:0007669"/>
    <property type="project" value="InterPro"/>
</dbReference>
<feature type="region of interest" description="Disordered" evidence="8">
    <location>
        <begin position="291"/>
        <end position="326"/>
    </location>
</feature>
<dbReference type="SMART" id="SM00906">
    <property type="entry name" value="Fungal_trans"/>
    <property type="match status" value="1"/>
</dbReference>
<dbReference type="CDD" id="cd12148">
    <property type="entry name" value="fungal_TF_MHR"/>
    <property type="match status" value="1"/>
</dbReference>
<keyword evidence="4" id="KW-0805">Transcription regulation</keyword>
<dbReference type="PANTHER" id="PTHR31313">
    <property type="entry name" value="TY1 ENHANCER ACTIVATOR"/>
    <property type="match status" value="1"/>
</dbReference>
<keyword evidence="11" id="KW-1185">Reference proteome</keyword>
<dbReference type="CDD" id="cd00067">
    <property type="entry name" value="GAL4"/>
    <property type="match status" value="1"/>
</dbReference>
<keyword evidence="2" id="KW-0479">Metal-binding</keyword>
<evidence type="ECO:0000256" key="2">
    <source>
        <dbReference type="ARBA" id="ARBA00022723"/>
    </source>
</evidence>
<dbReference type="PANTHER" id="PTHR31313:SF78">
    <property type="entry name" value="TRANSCRIPTION FACTOR DOMAIN-CONTAINING PROTEIN"/>
    <property type="match status" value="1"/>
</dbReference>
<feature type="compositionally biased region" description="Polar residues" evidence="8">
    <location>
        <begin position="306"/>
        <end position="326"/>
    </location>
</feature>
<feature type="region of interest" description="Disordered" evidence="8">
    <location>
        <begin position="1125"/>
        <end position="1151"/>
    </location>
</feature>
<gene>
    <name evidence="10" type="ORF">PISMIDRAFT_672167</name>
</gene>
<feature type="compositionally biased region" description="Basic residues" evidence="8">
    <location>
        <begin position="294"/>
        <end position="305"/>
    </location>
</feature>
<feature type="compositionally biased region" description="Polar residues" evidence="8">
    <location>
        <begin position="1026"/>
        <end position="1038"/>
    </location>
</feature>
<feature type="compositionally biased region" description="Polar residues" evidence="8">
    <location>
        <begin position="506"/>
        <end position="518"/>
    </location>
</feature>
<feature type="domain" description="Zn(2)-C6 fungal-type" evidence="9">
    <location>
        <begin position="176"/>
        <end position="208"/>
    </location>
</feature>